<gene>
    <name evidence="9" type="ORF">GTW20_22830</name>
</gene>
<accession>A0A7K2IYY1</accession>
<feature type="transmembrane region" description="Helical" evidence="7">
    <location>
        <begin position="116"/>
        <end position="133"/>
    </location>
</feature>
<dbReference type="InterPro" id="IPR050638">
    <property type="entry name" value="AA-Vitamin_Transporters"/>
</dbReference>
<dbReference type="Proteomes" id="UP000467124">
    <property type="component" value="Unassembled WGS sequence"/>
</dbReference>
<keyword evidence="4 7" id="KW-1133">Transmembrane helix</keyword>
<feature type="domain" description="EamA" evidence="8">
    <location>
        <begin position="141"/>
        <end position="276"/>
    </location>
</feature>
<dbReference type="GO" id="GO:0016020">
    <property type="term" value="C:membrane"/>
    <property type="evidence" value="ECO:0007669"/>
    <property type="project" value="UniProtKB-SubCell"/>
</dbReference>
<dbReference type="Pfam" id="PF00892">
    <property type="entry name" value="EamA"/>
    <property type="match status" value="2"/>
</dbReference>
<evidence type="ECO:0000256" key="1">
    <source>
        <dbReference type="ARBA" id="ARBA00004141"/>
    </source>
</evidence>
<dbReference type="SUPFAM" id="SSF103481">
    <property type="entry name" value="Multidrug resistance efflux transporter EmrE"/>
    <property type="match status" value="2"/>
</dbReference>
<feature type="transmembrane region" description="Helical" evidence="7">
    <location>
        <begin position="139"/>
        <end position="159"/>
    </location>
</feature>
<dbReference type="PANTHER" id="PTHR32322:SF2">
    <property type="entry name" value="EAMA DOMAIN-CONTAINING PROTEIN"/>
    <property type="match status" value="1"/>
</dbReference>
<evidence type="ECO:0000313" key="9">
    <source>
        <dbReference type="EMBL" id="MYR35017.1"/>
    </source>
</evidence>
<feature type="transmembrane region" description="Helical" evidence="7">
    <location>
        <begin position="201"/>
        <end position="225"/>
    </location>
</feature>
<feature type="transmembrane region" description="Helical" evidence="7">
    <location>
        <begin position="166"/>
        <end position="189"/>
    </location>
</feature>
<keyword evidence="5 7" id="KW-0472">Membrane</keyword>
<reference evidence="9 10" key="1">
    <citation type="journal article" date="2019" name="Nat. Commun.">
        <title>The antimicrobial potential of Streptomyces from insect microbiomes.</title>
        <authorList>
            <person name="Chevrette M.G."/>
            <person name="Carlson C.M."/>
            <person name="Ortega H.E."/>
            <person name="Thomas C."/>
            <person name="Ananiev G.E."/>
            <person name="Barns K.J."/>
            <person name="Book A.J."/>
            <person name="Cagnazzo J."/>
            <person name="Carlos C."/>
            <person name="Flanigan W."/>
            <person name="Grubbs K.J."/>
            <person name="Horn H.A."/>
            <person name="Hoffmann F.M."/>
            <person name="Klassen J.L."/>
            <person name="Knack J.J."/>
            <person name="Lewin G.R."/>
            <person name="McDonald B.R."/>
            <person name="Muller L."/>
            <person name="Melo W.G.P."/>
            <person name="Pinto-Tomas A.A."/>
            <person name="Schmitz A."/>
            <person name="Wendt-Pienkowski E."/>
            <person name="Wildman S."/>
            <person name="Zhao M."/>
            <person name="Zhang F."/>
            <person name="Bugni T.S."/>
            <person name="Andes D.R."/>
            <person name="Pupo M.T."/>
            <person name="Currie C.R."/>
        </authorList>
    </citation>
    <scope>NUCLEOTIDE SEQUENCE [LARGE SCALE GENOMIC DNA]</scope>
    <source>
        <strain evidence="9 10">SID5840</strain>
    </source>
</reference>
<comment type="caution">
    <text evidence="9">The sequence shown here is derived from an EMBL/GenBank/DDBJ whole genome shotgun (WGS) entry which is preliminary data.</text>
</comment>
<dbReference type="PANTHER" id="PTHR32322">
    <property type="entry name" value="INNER MEMBRANE TRANSPORTER"/>
    <property type="match status" value="1"/>
</dbReference>
<feature type="transmembrane region" description="Helical" evidence="7">
    <location>
        <begin position="59"/>
        <end position="79"/>
    </location>
</feature>
<feature type="transmembrane region" description="Helical" evidence="7">
    <location>
        <begin position="85"/>
        <end position="104"/>
    </location>
</feature>
<keyword evidence="3 7" id="KW-0812">Transmembrane</keyword>
<comment type="similarity">
    <text evidence="2">Belongs to the EamA transporter family.</text>
</comment>
<evidence type="ECO:0000256" key="7">
    <source>
        <dbReference type="SAM" id="Phobius"/>
    </source>
</evidence>
<evidence type="ECO:0000256" key="3">
    <source>
        <dbReference type="ARBA" id="ARBA00022692"/>
    </source>
</evidence>
<dbReference type="InterPro" id="IPR000620">
    <property type="entry name" value="EamA_dom"/>
</dbReference>
<evidence type="ECO:0000259" key="8">
    <source>
        <dbReference type="Pfam" id="PF00892"/>
    </source>
</evidence>
<sequence length="303" mass="30814">MFLGLVWGTSFLFMSWSTDLISPAQTTLLRVMFGLVPVALFATFTRAWAWWHLRHAHHLVVMSLLATSVYYLAFAAGTARLDSGVAGALSGSIPLFALIAALVLVPGEGLTARKGVGLALGTGGVALLARPWAAGAVDAQGVVLMLAGAASLGASFAYARRFVIPLGIPSAAATGYQLALAALGLVLITDMEGIGHITQDTTALVGVVVGLGGLGTGAAFILYYVAVAGLGAVTASTATFLPPAVAMALGALIMGETVRADGIVALALILLAALVTRPGPRTHPSGTRGIDSSNAKESPRVRT</sequence>
<feature type="region of interest" description="Disordered" evidence="6">
    <location>
        <begin position="281"/>
        <end position="303"/>
    </location>
</feature>
<feature type="transmembrane region" description="Helical" evidence="7">
    <location>
        <begin position="260"/>
        <end position="276"/>
    </location>
</feature>
<feature type="domain" description="EamA" evidence="8">
    <location>
        <begin position="3"/>
        <end position="128"/>
    </location>
</feature>
<evidence type="ECO:0000256" key="6">
    <source>
        <dbReference type="SAM" id="MobiDB-lite"/>
    </source>
</evidence>
<feature type="transmembrane region" description="Helical" evidence="7">
    <location>
        <begin position="27"/>
        <end position="47"/>
    </location>
</feature>
<evidence type="ECO:0000256" key="2">
    <source>
        <dbReference type="ARBA" id="ARBA00007362"/>
    </source>
</evidence>
<feature type="transmembrane region" description="Helical" evidence="7">
    <location>
        <begin position="232"/>
        <end position="254"/>
    </location>
</feature>
<dbReference type="AlphaFoldDB" id="A0A7K2IYY1"/>
<dbReference type="InterPro" id="IPR037185">
    <property type="entry name" value="EmrE-like"/>
</dbReference>
<comment type="subcellular location">
    <subcellularLocation>
        <location evidence="1">Membrane</location>
        <topology evidence="1">Multi-pass membrane protein</topology>
    </subcellularLocation>
</comment>
<organism evidence="9 10">
    <name type="scientific">Nocardiopsis alba</name>
    <dbReference type="NCBI Taxonomy" id="53437"/>
    <lineage>
        <taxon>Bacteria</taxon>
        <taxon>Bacillati</taxon>
        <taxon>Actinomycetota</taxon>
        <taxon>Actinomycetes</taxon>
        <taxon>Streptosporangiales</taxon>
        <taxon>Nocardiopsidaceae</taxon>
        <taxon>Nocardiopsis</taxon>
    </lineage>
</organism>
<evidence type="ECO:0000256" key="5">
    <source>
        <dbReference type="ARBA" id="ARBA00023136"/>
    </source>
</evidence>
<name>A0A7K2IYY1_9ACTN</name>
<dbReference type="EMBL" id="WWHY01000001">
    <property type="protein sequence ID" value="MYR35017.1"/>
    <property type="molecule type" value="Genomic_DNA"/>
</dbReference>
<evidence type="ECO:0000256" key="4">
    <source>
        <dbReference type="ARBA" id="ARBA00022989"/>
    </source>
</evidence>
<proteinExistence type="inferred from homology"/>
<evidence type="ECO:0000313" key="10">
    <source>
        <dbReference type="Proteomes" id="UP000467124"/>
    </source>
</evidence>
<protein>
    <submittedName>
        <fullName evidence="9">EamA family transporter</fullName>
    </submittedName>
</protein>